<proteinExistence type="inferred from homology"/>
<feature type="domain" description="PPE" evidence="3">
    <location>
        <begin position="9"/>
        <end position="171"/>
    </location>
</feature>
<feature type="region of interest" description="Disordered" evidence="2">
    <location>
        <begin position="323"/>
        <end position="342"/>
    </location>
</feature>
<gene>
    <name evidence="4" type="ORF">CSW57_18120</name>
</gene>
<protein>
    <recommendedName>
        <fullName evidence="3">PPE domain-containing protein</fullName>
    </recommendedName>
</protein>
<comment type="similarity">
    <text evidence="1">Belongs to the mycobacterial PPE family.</text>
</comment>
<feature type="region of interest" description="Disordered" evidence="2">
    <location>
        <begin position="188"/>
        <end position="215"/>
    </location>
</feature>
<dbReference type="AlphaFoldDB" id="A0A2G3PIK8"/>
<dbReference type="Pfam" id="PF00823">
    <property type="entry name" value="PPE"/>
    <property type="match status" value="1"/>
</dbReference>
<evidence type="ECO:0000313" key="5">
    <source>
        <dbReference type="Proteomes" id="UP000225108"/>
    </source>
</evidence>
<evidence type="ECO:0000313" key="4">
    <source>
        <dbReference type="EMBL" id="PHV65654.1"/>
    </source>
</evidence>
<dbReference type="RefSeq" id="WP_099383994.1">
    <property type="nucleotide sequence ID" value="NZ_PEBD01000010.1"/>
</dbReference>
<dbReference type="InterPro" id="IPR000030">
    <property type="entry name" value="PPE_dom"/>
</dbReference>
<dbReference type="InterPro" id="IPR038332">
    <property type="entry name" value="PPE_sf"/>
</dbReference>
<name>A0A2G3PIK8_WILMA</name>
<feature type="compositionally biased region" description="Low complexity" evidence="2">
    <location>
        <begin position="199"/>
        <end position="215"/>
    </location>
</feature>
<dbReference type="SUPFAM" id="SSF140459">
    <property type="entry name" value="PE/PPE dimer-like"/>
    <property type="match status" value="1"/>
</dbReference>
<dbReference type="EMBL" id="PEBD01000010">
    <property type="protein sequence ID" value="PHV65654.1"/>
    <property type="molecule type" value="Genomic_DNA"/>
</dbReference>
<evidence type="ECO:0000259" key="3">
    <source>
        <dbReference type="Pfam" id="PF00823"/>
    </source>
</evidence>
<sequence length="342" mass="34179">MTGFTGVVWEARPAQRLAADLAEGGAGATPSAQAALAWGCVAGVLADAGLDYAAILTRLGTGWESVTSGDAFARLADLATWFTEVSAAAVENAGRATAQCAATTVAHANMPNLPEIAVTKGIRDTAATVGAALGAPIGGVAADAERALHDQKQRAARVMDTYEAASAPLAEPWLPPRLTEVVSSTALTGEQMSRPPAHVAPVSAPTSTTSPGPPLLGGFAPAPQTLREKTRFATTVLAGTTSPSAAAEAAGQPTPQRSTTAMTPAPPVSPLATVGQEPARAARSPQGAGIDAAAGTQDPTGRFGDESGPATEVIDARYRTGALDLPPATSVPAVLGAPDTGR</sequence>
<comment type="caution">
    <text evidence="4">The sequence shown here is derived from an EMBL/GenBank/DDBJ whole genome shotgun (WGS) entry which is preliminary data.</text>
</comment>
<dbReference type="Gene3D" id="1.20.1260.20">
    <property type="entry name" value="PPE superfamily"/>
    <property type="match status" value="1"/>
</dbReference>
<reference evidence="4 5" key="1">
    <citation type="submission" date="2017-10" db="EMBL/GenBank/DDBJ databases">
        <title>The draft genome sequence of Williamsia sp. BULT 1.1 isolated from the semi-arid grassland soils from South Africa.</title>
        <authorList>
            <person name="Kabwe M.H."/>
            <person name="Govender N."/>
            <person name="Mutseka Lunga P."/>
            <person name="Vikram S."/>
            <person name="Makhalanyane T.P."/>
        </authorList>
    </citation>
    <scope>NUCLEOTIDE SEQUENCE [LARGE SCALE GENOMIC DNA]</scope>
    <source>
        <strain evidence="4 5">BULT 1.1</strain>
    </source>
</reference>
<evidence type="ECO:0000256" key="2">
    <source>
        <dbReference type="SAM" id="MobiDB-lite"/>
    </source>
</evidence>
<dbReference type="Proteomes" id="UP000225108">
    <property type="component" value="Unassembled WGS sequence"/>
</dbReference>
<organism evidence="4 5">
    <name type="scientific">Williamsia marianensis</name>
    <dbReference type="NCBI Taxonomy" id="85044"/>
    <lineage>
        <taxon>Bacteria</taxon>
        <taxon>Bacillati</taxon>
        <taxon>Actinomycetota</taxon>
        <taxon>Actinomycetes</taxon>
        <taxon>Mycobacteriales</taxon>
        <taxon>Nocardiaceae</taxon>
        <taxon>Williamsia</taxon>
    </lineage>
</organism>
<feature type="compositionally biased region" description="Polar residues" evidence="2">
    <location>
        <begin position="253"/>
        <end position="262"/>
    </location>
</feature>
<accession>A0A2G3PIK8</accession>
<feature type="region of interest" description="Disordered" evidence="2">
    <location>
        <begin position="241"/>
        <end position="310"/>
    </location>
</feature>
<evidence type="ECO:0000256" key="1">
    <source>
        <dbReference type="ARBA" id="ARBA00010652"/>
    </source>
</evidence>